<name>A0ABY8NDG7_9GAMM</name>
<protein>
    <submittedName>
        <fullName evidence="1">Uncharacterized protein</fullName>
    </submittedName>
</protein>
<evidence type="ECO:0000313" key="1">
    <source>
        <dbReference type="EMBL" id="WGL16958.1"/>
    </source>
</evidence>
<reference evidence="1 2" key="1">
    <citation type="submission" date="2023-02" db="EMBL/GenBank/DDBJ databases">
        <title>Description and genomic characterization of Microbulbifer bruguierae sp. nov., isolated from the sediment of mangrove plant Bruguiera sexangula.</title>
        <authorList>
            <person name="Long M."/>
        </authorList>
    </citation>
    <scope>NUCLEOTIDE SEQUENCE [LARGE SCALE GENOMIC DNA]</scope>
    <source>
        <strain evidence="1 2">H12</strain>
    </source>
</reference>
<dbReference type="EMBL" id="CP118605">
    <property type="protein sequence ID" value="WGL16958.1"/>
    <property type="molecule type" value="Genomic_DNA"/>
</dbReference>
<sequence>MKPNKFNLANIFLYFLIAAYSLPCFSITENMVQKDTNQQGENIETPPLTINLSAIDSEAGAAGTMRLNLLSSTGAYLDNSSKWPVKYNAFIDLSSGIDTENPEEAAQEFLLNGGDGGYGLEISLGRKIETSDGPASIFFDQIRGFISYQRNWLNVDLDFESNTRQVIDDQVQRYAGGFILDKDNFHIIFEWSKSDYQGPNAGAFSEILEGKTPLRISWLRKYEISETSNFTVRIDTLTSKEGDISQITLSKPISL</sequence>
<organism evidence="1 2">
    <name type="scientific">Microbulbifer bruguierae</name>
    <dbReference type="NCBI Taxonomy" id="3029061"/>
    <lineage>
        <taxon>Bacteria</taxon>
        <taxon>Pseudomonadati</taxon>
        <taxon>Pseudomonadota</taxon>
        <taxon>Gammaproteobacteria</taxon>
        <taxon>Cellvibrionales</taxon>
        <taxon>Microbulbiferaceae</taxon>
        <taxon>Microbulbifer</taxon>
    </lineage>
</organism>
<dbReference type="RefSeq" id="WP_280320778.1">
    <property type="nucleotide sequence ID" value="NZ_CP118605.1"/>
</dbReference>
<dbReference type="Proteomes" id="UP001236500">
    <property type="component" value="Chromosome"/>
</dbReference>
<accession>A0ABY8NDG7</accession>
<gene>
    <name evidence="1" type="ORF">PVT68_01345</name>
</gene>
<evidence type="ECO:0000313" key="2">
    <source>
        <dbReference type="Proteomes" id="UP001236500"/>
    </source>
</evidence>
<keyword evidence="2" id="KW-1185">Reference proteome</keyword>
<proteinExistence type="predicted"/>